<dbReference type="Proteomes" id="UP000320762">
    <property type="component" value="Unassembled WGS sequence"/>
</dbReference>
<evidence type="ECO:0000313" key="1">
    <source>
        <dbReference type="EMBL" id="TRM56110.1"/>
    </source>
</evidence>
<protein>
    <recommendedName>
        <fullName evidence="3">F-box domain-containing protein</fullName>
    </recommendedName>
</protein>
<sequence length="504" mass="57488">MHGRKGSHEDEQGGVTFAWPENFNITRPLRPEDWSEVMRRARHVKSYRMRQMLSSCTDAALEAIVACPPPRIPLLAGVRSVTLEPPSSQLLLYAKLLPLLIPHQYITTLDCTALERFIPDADSFLPRFQRLESIKLHVAAGQYARANSRLVRTYYYFAFDRRRDASKRYDIRFVKALELCPKLQHLDLTFDAEATISMLHTLSENSTLRSLKLRYDLGDVHKFENDLSAAYSFPAFPSLRCLEIKDLSIRDASRLLRSRTPTPLEDIRIIDKRYNARFRDDQGFGQGKHALLSTMALICSQLEPFRSLRVLHIQGPSYDIFSLTLGDLRPLSAFPNLREIAISIKHDTVLVDADCEQMADWWPRLEVFAFGYGCPEDGPKCTLRGLMALASGCPYLARLELPLDARNIPDIQLGPGRAPPPHSSLTHLDVGDAPITDTEAVAQFLKTTFPKLRYLDYSFYREHGDLDRRMREWNRVVEVVTGVKPEDYSIHDSDAESVDDSEHL</sequence>
<name>A0A550BU89_9AGAR</name>
<dbReference type="AlphaFoldDB" id="A0A550BU89"/>
<organism evidence="1 2">
    <name type="scientific">Schizophyllum amplum</name>
    <dbReference type="NCBI Taxonomy" id="97359"/>
    <lineage>
        <taxon>Eukaryota</taxon>
        <taxon>Fungi</taxon>
        <taxon>Dikarya</taxon>
        <taxon>Basidiomycota</taxon>
        <taxon>Agaricomycotina</taxon>
        <taxon>Agaricomycetes</taxon>
        <taxon>Agaricomycetidae</taxon>
        <taxon>Agaricales</taxon>
        <taxon>Schizophyllaceae</taxon>
        <taxon>Schizophyllum</taxon>
    </lineage>
</organism>
<gene>
    <name evidence="1" type="ORF">BD626DRAFT_267027</name>
</gene>
<reference evidence="1 2" key="1">
    <citation type="journal article" date="2019" name="New Phytol.">
        <title>Comparative genomics reveals unique wood-decay strategies and fruiting body development in the Schizophyllaceae.</title>
        <authorList>
            <person name="Almasi E."/>
            <person name="Sahu N."/>
            <person name="Krizsan K."/>
            <person name="Balint B."/>
            <person name="Kovacs G.M."/>
            <person name="Kiss B."/>
            <person name="Cseklye J."/>
            <person name="Drula E."/>
            <person name="Henrissat B."/>
            <person name="Nagy I."/>
            <person name="Chovatia M."/>
            <person name="Adam C."/>
            <person name="LaButti K."/>
            <person name="Lipzen A."/>
            <person name="Riley R."/>
            <person name="Grigoriev I.V."/>
            <person name="Nagy L.G."/>
        </authorList>
    </citation>
    <scope>NUCLEOTIDE SEQUENCE [LARGE SCALE GENOMIC DNA]</scope>
    <source>
        <strain evidence="1 2">NL-1724</strain>
    </source>
</reference>
<dbReference type="Gene3D" id="3.80.10.10">
    <property type="entry name" value="Ribonuclease Inhibitor"/>
    <property type="match status" value="1"/>
</dbReference>
<evidence type="ECO:0000313" key="2">
    <source>
        <dbReference type="Proteomes" id="UP000320762"/>
    </source>
</evidence>
<accession>A0A550BU89</accession>
<dbReference type="OrthoDB" id="3543113at2759"/>
<dbReference type="SUPFAM" id="SSF52047">
    <property type="entry name" value="RNI-like"/>
    <property type="match status" value="1"/>
</dbReference>
<keyword evidence="2" id="KW-1185">Reference proteome</keyword>
<proteinExistence type="predicted"/>
<dbReference type="EMBL" id="VDMD01000080">
    <property type="protein sequence ID" value="TRM56110.1"/>
    <property type="molecule type" value="Genomic_DNA"/>
</dbReference>
<evidence type="ECO:0008006" key="3">
    <source>
        <dbReference type="Google" id="ProtNLM"/>
    </source>
</evidence>
<comment type="caution">
    <text evidence="1">The sequence shown here is derived from an EMBL/GenBank/DDBJ whole genome shotgun (WGS) entry which is preliminary data.</text>
</comment>
<dbReference type="InterPro" id="IPR032675">
    <property type="entry name" value="LRR_dom_sf"/>
</dbReference>